<evidence type="ECO:0000256" key="6">
    <source>
        <dbReference type="ARBA" id="ARBA00013023"/>
    </source>
</evidence>
<dbReference type="GO" id="GO:0005524">
    <property type="term" value="F:ATP binding"/>
    <property type="evidence" value="ECO:0007669"/>
    <property type="project" value="UniProtKB-KW"/>
</dbReference>
<keyword evidence="12 18" id="KW-0067">ATP-binding</keyword>
<evidence type="ECO:0000259" key="20">
    <source>
        <dbReference type="Pfam" id="PF08245"/>
    </source>
</evidence>
<protein>
    <recommendedName>
        <fullName evidence="8">Dihydrofolate synthase/folylpolyglutamate synthase</fullName>
        <ecNumber evidence="6">6.3.2.12</ecNumber>
        <ecNumber evidence="7">6.3.2.17</ecNumber>
    </recommendedName>
    <alternativeName>
        <fullName evidence="15">Tetrahydrofolylpolyglutamate synthase</fullName>
    </alternativeName>
</protein>
<dbReference type="PROSITE" id="PS01012">
    <property type="entry name" value="FOLYLPOLYGLU_SYNT_2"/>
    <property type="match status" value="1"/>
</dbReference>
<evidence type="ECO:0000256" key="12">
    <source>
        <dbReference type="ARBA" id="ARBA00022840"/>
    </source>
</evidence>
<evidence type="ECO:0000256" key="15">
    <source>
        <dbReference type="ARBA" id="ARBA00030592"/>
    </source>
</evidence>
<evidence type="ECO:0000256" key="1">
    <source>
        <dbReference type="ARBA" id="ARBA00001946"/>
    </source>
</evidence>
<dbReference type="InterPro" id="IPR036615">
    <property type="entry name" value="Mur_ligase_C_dom_sf"/>
</dbReference>
<evidence type="ECO:0000256" key="4">
    <source>
        <dbReference type="ARBA" id="ARBA00008276"/>
    </source>
</evidence>
<dbReference type="STRING" id="393762.SAMN05660472_00943"/>
<dbReference type="GO" id="GO:0005737">
    <property type="term" value="C:cytoplasm"/>
    <property type="evidence" value="ECO:0007669"/>
    <property type="project" value="TreeGrafter"/>
</dbReference>
<evidence type="ECO:0000256" key="14">
    <source>
        <dbReference type="ARBA" id="ARBA00022909"/>
    </source>
</evidence>
<keyword evidence="10" id="KW-0479">Metal-binding</keyword>
<evidence type="ECO:0000256" key="8">
    <source>
        <dbReference type="ARBA" id="ARBA00019357"/>
    </source>
</evidence>
<dbReference type="GO" id="GO:0046656">
    <property type="term" value="P:folic acid biosynthetic process"/>
    <property type="evidence" value="ECO:0007669"/>
    <property type="project" value="UniProtKB-KW"/>
</dbReference>
<feature type="domain" description="Mur ligase C-terminal" evidence="19">
    <location>
        <begin position="298"/>
        <end position="417"/>
    </location>
</feature>
<dbReference type="NCBIfam" id="TIGR01499">
    <property type="entry name" value="folC"/>
    <property type="match status" value="1"/>
</dbReference>
<evidence type="ECO:0000259" key="19">
    <source>
        <dbReference type="Pfam" id="PF02875"/>
    </source>
</evidence>
<evidence type="ECO:0000256" key="16">
    <source>
        <dbReference type="ARBA" id="ARBA00047493"/>
    </source>
</evidence>
<comment type="catalytic activity">
    <reaction evidence="16">
        <text>(6S)-5,6,7,8-tetrahydrofolyl-(gamma-L-Glu)(n) + L-glutamate + ATP = (6S)-5,6,7,8-tetrahydrofolyl-(gamma-L-Glu)(n+1) + ADP + phosphate + H(+)</text>
        <dbReference type="Rhea" id="RHEA:10580"/>
        <dbReference type="Rhea" id="RHEA-COMP:14738"/>
        <dbReference type="Rhea" id="RHEA-COMP:14740"/>
        <dbReference type="ChEBI" id="CHEBI:15378"/>
        <dbReference type="ChEBI" id="CHEBI:29985"/>
        <dbReference type="ChEBI" id="CHEBI:30616"/>
        <dbReference type="ChEBI" id="CHEBI:43474"/>
        <dbReference type="ChEBI" id="CHEBI:141005"/>
        <dbReference type="ChEBI" id="CHEBI:456216"/>
        <dbReference type="EC" id="6.3.2.17"/>
    </reaction>
</comment>
<evidence type="ECO:0000256" key="10">
    <source>
        <dbReference type="ARBA" id="ARBA00022723"/>
    </source>
</evidence>
<dbReference type="EMBL" id="FNFP01000001">
    <property type="protein sequence ID" value="SDK17632.1"/>
    <property type="molecule type" value="Genomic_DNA"/>
</dbReference>
<evidence type="ECO:0000256" key="3">
    <source>
        <dbReference type="ARBA" id="ARBA00005150"/>
    </source>
</evidence>
<sequence length="447" mass="50259">MNYQEAIAYIHGTYKFGSKLGLENINYLLNMLNNPHKDLKVIHVAGTNGKGSTSSFMHSVLKTAGYKVGLYTSPYIEEFTERIQINGEKIPKQRLADIIAIVKEKIEIMVAEGKNHPTEFEVGTALALVYFAEEKTDFVVLEVGMGGRLDATNVIENPLLSVITPIDFDHMEHLGDTLEKIAFEKAGIIKENNFVVSYPQQKEALEVIKRDAYDKNSHLLITNYDELRIHHATIEEQQFSVEILGKQYTDIKISLAGQHQVYNCCMALTALEVLRRHRGIDINDEAIYEGLKDTKWIGRLEVLDKNPLVIIDGAHNLQGATALKHSVETLLKNYKVTLVVAMLKDKDVKGVLQHLIPLVDKVIATKPNNPRAMEADDLAKELVIFGKEIYVCNKIEEAVKKAYEVTTSDDAIVFAGSLYMIGEVRSLLVNCENIISYKERFKISPVK</sequence>
<name>A0A1G8ZR94_9FIRM</name>
<evidence type="ECO:0000256" key="2">
    <source>
        <dbReference type="ARBA" id="ARBA00004799"/>
    </source>
</evidence>
<dbReference type="InterPro" id="IPR001645">
    <property type="entry name" value="Folylpolyglutamate_synth"/>
</dbReference>
<accession>A0A1G8ZR94</accession>
<comment type="pathway">
    <text evidence="2">Cofactor biosynthesis; tetrahydrofolate biosynthesis; 7,8-dihydrofolate from 2-amino-4-hydroxy-6-hydroxymethyl-7,8-dihydropteridine diphosphate and 4-aminobenzoate: step 2/2.</text>
</comment>
<gene>
    <name evidence="21" type="ORF">SAMN05660472_00943</name>
</gene>
<comment type="similarity">
    <text evidence="4 18">Belongs to the folylpolyglutamate synthase family.</text>
</comment>
<dbReference type="GO" id="GO:0008841">
    <property type="term" value="F:dihydrofolate synthase activity"/>
    <property type="evidence" value="ECO:0007669"/>
    <property type="project" value="UniProtKB-EC"/>
</dbReference>
<evidence type="ECO:0000256" key="11">
    <source>
        <dbReference type="ARBA" id="ARBA00022741"/>
    </source>
</evidence>
<evidence type="ECO:0000256" key="5">
    <source>
        <dbReference type="ARBA" id="ARBA00011245"/>
    </source>
</evidence>
<keyword evidence="14" id="KW-0289">Folate biosynthesis</keyword>
<organism evidence="21 22">
    <name type="scientific">Natronincola ferrireducens</name>
    <dbReference type="NCBI Taxonomy" id="393762"/>
    <lineage>
        <taxon>Bacteria</taxon>
        <taxon>Bacillati</taxon>
        <taxon>Bacillota</taxon>
        <taxon>Clostridia</taxon>
        <taxon>Peptostreptococcales</taxon>
        <taxon>Natronincolaceae</taxon>
        <taxon>Natronincola</taxon>
    </lineage>
</organism>
<dbReference type="Pfam" id="PF08245">
    <property type="entry name" value="Mur_ligase_M"/>
    <property type="match status" value="1"/>
</dbReference>
<dbReference type="GO" id="GO:0004326">
    <property type="term" value="F:tetrahydrofolylpolyglutamate synthase activity"/>
    <property type="evidence" value="ECO:0007669"/>
    <property type="project" value="UniProtKB-EC"/>
</dbReference>
<comment type="pathway">
    <text evidence="3">Cofactor biosynthesis; tetrahydrofolylpolyglutamate biosynthesis.</text>
</comment>
<dbReference type="InterPro" id="IPR013221">
    <property type="entry name" value="Mur_ligase_cen"/>
</dbReference>
<keyword evidence="13" id="KW-0460">Magnesium</keyword>
<keyword evidence="9 18" id="KW-0436">Ligase</keyword>
<dbReference type="PIRSF" id="PIRSF001563">
    <property type="entry name" value="Folylpolyglu_synth"/>
    <property type="match status" value="1"/>
</dbReference>
<dbReference type="EC" id="6.3.2.12" evidence="6"/>
<dbReference type="SUPFAM" id="SSF53623">
    <property type="entry name" value="MurD-like peptide ligases, catalytic domain"/>
    <property type="match status" value="1"/>
</dbReference>
<dbReference type="InterPro" id="IPR004101">
    <property type="entry name" value="Mur_ligase_C"/>
</dbReference>
<evidence type="ECO:0000256" key="18">
    <source>
        <dbReference type="PIRNR" id="PIRNR001563"/>
    </source>
</evidence>
<dbReference type="RefSeq" id="WP_090550961.1">
    <property type="nucleotide sequence ID" value="NZ_FNFP01000001.1"/>
</dbReference>
<feature type="domain" description="Mur ligase central" evidence="20">
    <location>
        <begin position="44"/>
        <end position="270"/>
    </location>
</feature>
<dbReference type="Gene3D" id="3.90.190.20">
    <property type="entry name" value="Mur ligase, C-terminal domain"/>
    <property type="match status" value="1"/>
</dbReference>
<dbReference type="InterPro" id="IPR036565">
    <property type="entry name" value="Mur-like_cat_sf"/>
</dbReference>
<dbReference type="InterPro" id="IPR018109">
    <property type="entry name" value="Folylpolyglutamate_synth_CS"/>
</dbReference>
<dbReference type="EC" id="6.3.2.17" evidence="7"/>
<dbReference type="AlphaFoldDB" id="A0A1G8ZR94"/>
<dbReference type="FunFam" id="3.40.1190.10:FF:000004">
    <property type="entry name" value="Dihydrofolate synthase/folylpolyglutamate synthase"/>
    <property type="match status" value="1"/>
</dbReference>
<dbReference type="OrthoDB" id="9809356at2"/>
<evidence type="ECO:0000256" key="17">
    <source>
        <dbReference type="ARBA" id="ARBA00049161"/>
    </source>
</evidence>
<reference evidence="21 22" key="1">
    <citation type="submission" date="2016-10" db="EMBL/GenBank/DDBJ databases">
        <authorList>
            <person name="de Groot N.N."/>
        </authorList>
    </citation>
    <scope>NUCLEOTIDE SEQUENCE [LARGE SCALE GENOMIC DNA]</scope>
    <source>
        <strain evidence="21 22">DSM 18346</strain>
    </source>
</reference>
<dbReference type="PROSITE" id="PS01011">
    <property type="entry name" value="FOLYLPOLYGLU_SYNT_1"/>
    <property type="match status" value="1"/>
</dbReference>
<dbReference type="PANTHER" id="PTHR11136">
    <property type="entry name" value="FOLYLPOLYGLUTAMATE SYNTHASE-RELATED"/>
    <property type="match status" value="1"/>
</dbReference>
<evidence type="ECO:0000313" key="21">
    <source>
        <dbReference type="EMBL" id="SDK17632.1"/>
    </source>
</evidence>
<proteinExistence type="inferred from homology"/>
<evidence type="ECO:0000313" key="22">
    <source>
        <dbReference type="Proteomes" id="UP000198718"/>
    </source>
</evidence>
<dbReference type="GO" id="GO:0046872">
    <property type="term" value="F:metal ion binding"/>
    <property type="evidence" value="ECO:0007669"/>
    <property type="project" value="UniProtKB-KW"/>
</dbReference>
<comment type="catalytic activity">
    <reaction evidence="17">
        <text>7,8-dihydropteroate + L-glutamate + ATP = 7,8-dihydrofolate + ADP + phosphate + H(+)</text>
        <dbReference type="Rhea" id="RHEA:23584"/>
        <dbReference type="ChEBI" id="CHEBI:15378"/>
        <dbReference type="ChEBI" id="CHEBI:17839"/>
        <dbReference type="ChEBI" id="CHEBI:29985"/>
        <dbReference type="ChEBI" id="CHEBI:30616"/>
        <dbReference type="ChEBI" id="CHEBI:43474"/>
        <dbReference type="ChEBI" id="CHEBI:57451"/>
        <dbReference type="ChEBI" id="CHEBI:456216"/>
        <dbReference type="EC" id="6.3.2.12"/>
    </reaction>
</comment>
<evidence type="ECO:0000256" key="13">
    <source>
        <dbReference type="ARBA" id="ARBA00022842"/>
    </source>
</evidence>
<keyword evidence="11 18" id="KW-0547">Nucleotide-binding</keyword>
<dbReference type="Gene3D" id="3.40.1190.10">
    <property type="entry name" value="Mur-like, catalytic domain"/>
    <property type="match status" value="1"/>
</dbReference>
<comment type="subunit">
    <text evidence="5">Monomer.</text>
</comment>
<dbReference type="SUPFAM" id="SSF53244">
    <property type="entry name" value="MurD-like peptide ligases, peptide-binding domain"/>
    <property type="match status" value="1"/>
</dbReference>
<dbReference type="Proteomes" id="UP000198718">
    <property type="component" value="Unassembled WGS sequence"/>
</dbReference>
<evidence type="ECO:0000256" key="7">
    <source>
        <dbReference type="ARBA" id="ARBA00013025"/>
    </source>
</evidence>
<evidence type="ECO:0000256" key="9">
    <source>
        <dbReference type="ARBA" id="ARBA00022598"/>
    </source>
</evidence>
<keyword evidence="22" id="KW-1185">Reference proteome</keyword>
<dbReference type="PANTHER" id="PTHR11136:SF0">
    <property type="entry name" value="DIHYDROFOLATE SYNTHETASE-RELATED"/>
    <property type="match status" value="1"/>
</dbReference>
<dbReference type="Pfam" id="PF02875">
    <property type="entry name" value="Mur_ligase_C"/>
    <property type="match status" value="1"/>
</dbReference>
<comment type="cofactor">
    <cofactor evidence="1">
        <name>Mg(2+)</name>
        <dbReference type="ChEBI" id="CHEBI:18420"/>
    </cofactor>
</comment>